<protein>
    <submittedName>
        <fullName evidence="2">Uncharacterized protein</fullName>
    </submittedName>
</protein>
<reference evidence="2" key="2">
    <citation type="submission" date="2020-06" db="EMBL/GenBank/DDBJ databases">
        <title>Helianthus annuus Genome sequencing and assembly Release 2.</title>
        <authorList>
            <person name="Gouzy J."/>
            <person name="Langlade N."/>
            <person name="Munos S."/>
        </authorList>
    </citation>
    <scope>NUCLEOTIDE SEQUENCE</scope>
    <source>
        <tissue evidence="2">Leaves</tissue>
    </source>
</reference>
<reference evidence="2" key="1">
    <citation type="journal article" date="2017" name="Nature">
        <title>The sunflower genome provides insights into oil metabolism, flowering and Asterid evolution.</title>
        <authorList>
            <person name="Badouin H."/>
            <person name="Gouzy J."/>
            <person name="Grassa C.J."/>
            <person name="Murat F."/>
            <person name="Staton S.E."/>
            <person name="Cottret L."/>
            <person name="Lelandais-Briere C."/>
            <person name="Owens G.L."/>
            <person name="Carrere S."/>
            <person name="Mayjonade B."/>
            <person name="Legrand L."/>
            <person name="Gill N."/>
            <person name="Kane N.C."/>
            <person name="Bowers J.E."/>
            <person name="Hubner S."/>
            <person name="Bellec A."/>
            <person name="Berard A."/>
            <person name="Berges H."/>
            <person name="Blanchet N."/>
            <person name="Boniface M.C."/>
            <person name="Brunel D."/>
            <person name="Catrice O."/>
            <person name="Chaidir N."/>
            <person name="Claudel C."/>
            <person name="Donnadieu C."/>
            <person name="Faraut T."/>
            <person name="Fievet G."/>
            <person name="Helmstetter N."/>
            <person name="King M."/>
            <person name="Knapp S.J."/>
            <person name="Lai Z."/>
            <person name="Le Paslier M.C."/>
            <person name="Lippi Y."/>
            <person name="Lorenzon L."/>
            <person name="Mandel J.R."/>
            <person name="Marage G."/>
            <person name="Marchand G."/>
            <person name="Marquand E."/>
            <person name="Bret-Mestries E."/>
            <person name="Morien E."/>
            <person name="Nambeesan S."/>
            <person name="Nguyen T."/>
            <person name="Pegot-Espagnet P."/>
            <person name="Pouilly N."/>
            <person name="Raftis F."/>
            <person name="Sallet E."/>
            <person name="Schiex T."/>
            <person name="Thomas J."/>
            <person name="Vandecasteele C."/>
            <person name="Vares D."/>
            <person name="Vear F."/>
            <person name="Vautrin S."/>
            <person name="Crespi M."/>
            <person name="Mangin B."/>
            <person name="Burke J.M."/>
            <person name="Salse J."/>
            <person name="Munos S."/>
            <person name="Vincourt P."/>
            <person name="Rieseberg L.H."/>
            <person name="Langlade N.B."/>
        </authorList>
    </citation>
    <scope>NUCLEOTIDE SEQUENCE</scope>
    <source>
        <tissue evidence="2">Leaves</tissue>
    </source>
</reference>
<evidence type="ECO:0000313" key="2">
    <source>
        <dbReference type="EMBL" id="KAF5771954.1"/>
    </source>
</evidence>
<evidence type="ECO:0000313" key="3">
    <source>
        <dbReference type="Proteomes" id="UP000215914"/>
    </source>
</evidence>
<gene>
    <name evidence="2" type="ORF">HanXRQr2_Chr13g0571031</name>
</gene>
<feature type="compositionally biased region" description="Polar residues" evidence="1">
    <location>
        <begin position="60"/>
        <end position="69"/>
    </location>
</feature>
<evidence type="ECO:0000256" key="1">
    <source>
        <dbReference type="SAM" id="MobiDB-lite"/>
    </source>
</evidence>
<sequence length="222" mass="24035">MLRLKVSPPKMVQRKKITRRGNHDAFIAKPFCEKPSSPVYAKPSSAVNEDLPPSPPRASISEQLESTKAASDDEAEKTAGTENPEVEKLADVALESEKVISPEAVGLDVGHPKSPEVVAHDLEKGKSTQEIPVATSPSAAFGSVPVNVEKILAKDQGSFSYAGKNSPIRLDETLGDYYYRTYSEKNASEIHAQVWNLKKGDTFFRLACVLRLVGGNLSAQGD</sequence>
<name>A0A9K3HB24_HELAN</name>
<dbReference type="Proteomes" id="UP000215914">
    <property type="component" value="Unassembled WGS sequence"/>
</dbReference>
<organism evidence="2 3">
    <name type="scientific">Helianthus annuus</name>
    <name type="common">Common sunflower</name>
    <dbReference type="NCBI Taxonomy" id="4232"/>
    <lineage>
        <taxon>Eukaryota</taxon>
        <taxon>Viridiplantae</taxon>
        <taxon>Streptophyta</taxon>
        <taxon>Embryophyta</taxon>
        <taxon>Tracheophyta</taxon>
        <taxon>Spermatophyta</taxon>
        <taxon>Magnoliopsida</taxon>
        <taxon>eudicotyledons</taxon>
        <taxon>Gunneridae</taxon>
        <taxon>Pentapetalae</taxon>
        <taxon>asterids</taxon>
        <taxon>campanulids</taxon>
        <taxon>Asterales</taxon>
        <taxon>Asteraceae</taxon>
        <taxon>Asteroideae</taxon>
        <taxon>Heliantheae alliance</taxon>
        <taxon>Heliantheae</taxon>
        <taxon>Helianthus</taxon>
    </lineage>
</organism>
<comment type="caution">
    <text evidence="2">The sequence shown here is derived from an EMBL/GenBank/DDBJ whole genome shotgun (WGS) entry which is preliminary data.</text>
</comment>
<keyword evidence="3" id="KW-1185">Reference proteome</keyword>
<dbReference type="AlphaFoldDB" id="A0A9K3HB24"/>
<feature type="region of interest" description="Disordered" evidence="1">
    <location>
        <begin position="1"/>
        <end position="88"/>
    </location>
</feature>
<proteinExistence type="predicted"/>
<accession>A0A9K3HB24</accession>
<dbReference type="EMBL" id="MNCJ02000328">
    <property type="protein sequence ID" value="KAF5771954.1"/>
    <property type="molecule type" value="Genomic_DNA"/>
</dbReference>
<dbReference type="Gramene" id="mRNA:HanXRQr2_Chr13g0571031">
    <property type="protein sequence ID" value="mRNA:HanXRQr2_Chr13g0571031"/>
    <property type="gene ID" value="HanXRQr2_Chr13g0571031"/>
</dbReference>